<evidence type="ECO:0000256" key="1">
    <source>
        <dbReference type="SAM" id="MobiDB-lite"/>
    </source>
</evidence>
<evidence type="ECO:0000313" key="2">
    <source>
        <dbReference type="EMBL" id="MDJ1640627.1"/>
    </source>
</evidence>
<accession>A0ABT7D4A3</accession>
<dbReference type="Proteomes" id="UP001237194">
    <property type="component" value="Unassembled WGS sequence"/>
</dbReference>
<reference evidence="2 3" key="1">
    <citation type="submission" date="2023-04" db="EMBL/GenBank/DDBJ databases">
        <title>A novel species of the genus Streptomyces: Streptomyces pakalii sp. nov. isolated from a Mexican soil jungle.</title>
        <authorList>
            <person name="Chavez-Hernandez M.A."/>
            <person name="Ortiz-Alvarez J."/>
            <person name="Villa-Tanaca L."/>
            <person name="Hernandez-Rodriguez C."/>
        </authorList>
    </citation>
    <scope>NUCLEOTIDE SEQUENCE [LARGE SCALE GENOMIC DNA]</scope>
    <source>
        <strain evidence="2 3">ENCB-J15</strain>
    </source>
</reference>
<protein>
    <submittedName>
        <fullName evidence="2">Uncharacterized protein</fullName>
    </submittedName>
</protein>
<dbReference type="RefSeq" id="WP_283893084.1">
    <property type="nucleotide sequence ID" value="NZ_JARWAF010000003.1"/>
</dbReference>
<dbReference type="EMBL" id="JARWAF010000003">
    <property type="protein sequence ID" value="MDJ1640627.1"/>
    <property type="molecule type" value="Genomic_DNA"/>
</dbReference>
<name>A0ABT7D4A3_9ACTN</name>
<proteinExistence type="predicted"/>
<sequence length="54" mass="5328">MSTRASGPVPEAEGAVVREAGEVVEAAVPPPRAEAEAEAAEAGREVVAEAEVAG</sequence>
<comment type="caution">
    <text evidence="2">The sequence shown here is derived from an EMBL/GenBank/DDBJ whole genome shotgun (WGS) entry which is preliminary data.</text>
</comment>
<organism evidence="2 3">
    <name type="scientific">Streptomyces pakalii</name>
    <dbReference type="NCBI Taxonomy" id="3036494"/>
    <lineage>
        <taxon>Bacteria</taxon>
        <taxon>Bacillati</taxon>
        <taxon>Actinomycetota</taxon>
        <taxon>Actinomycetes</taxon>
        <taxon>Kitasatosporales</taxon>
        <taxon>Streptomycetaceae</taxon>
        <taxon>Streptomyces</taxon>
    </lineage>
</organism>
<gene>
    <name evidence="2" type="ORF">P5W92_09425</name>
</gene>
<evidence type="ECO:0000313" key="3">
    <source>
        <dbReference type="Proteomes" id="UP001237194"/>
    </source>
</evidence>
<keyword evidence="3" id="KW-1185">Reference proteome</keyword>
<feature type="region of interest" description="Disordered" evidence="1">
    <location>
        <begin position="28"/>
        <end position="54"/>
    </location>
</feature>